<comment type="caution">
    <text evidence="4">The sequence shown here is derived from an EMBL/GenBank/DDBJ whole genome shotgun (WGS) entry which is preliminary data.</text>
</comment>
<keyword evidence="2" id="KW-0964">Secreted</keyword>
<keyword evidence="3" id="KW-0928">Hypersensitive response elicitation</keyword>
<dbReference type="Proteomes" id="UP001165569">
    <property type="component" value="Unassembled WGS sequence"/>
</dbReference>
<name>A0AA41XTM7_9GAMM</name>
<dbReference type="RefSeq" id="WP_264101769.1">
    <property type="nucleotide sequence ID" value="NZ_JAMPJT010000001.1"/>
</dbReference>
<sequence>MITSLGGGTSLQVTIKTSGNNGLSSAHNHSHGGSLLQKAMSSALNTNKMAEQLADMMTSMLFMGGMNGAGMLGGAMGGLGGGLAGGLASGLGGGLAGGLASGLGGGLANGLGSGLGLAGGLASGLGGGLANGLGSGLGLAGGLASGLGGGLANGLGSGLGLAGGLASSLGGGLANGLGSGLGLAGGLASSLGGGLAGGLASGLGGGLAGGLASGLGGNLVGGLANGLGGALSTGMNAMSAMNPSMMMGNLMLQVLDDMLGGLSQLQNGMQNGMGGLFGNNMPSSPEISAYTQGAKDMLSAISSGGLSQVRGSQTPLQLGNNGLQGLSGANSFNQLGSTMGLNVGQKAGLQELNNISTHNDSPTRYFVDKEDRKMAKEIGQFMDQYPEIFGKPAYQKDGWATAKQDDKSWAKALSKPDDDGMTKGSMDQFMKAVGMVKSAVAGDTSNTNLQARGNGGASLGIDASMIGDRIVNMGLQRMS</sequence>
<proteinExistence type="predicted"/>
<dbReference type="GO" id="GO:0052040">
    <property type="term" value="P:symbiont-mediated perturbation of host programmed cell death"/>
    <property type="evidence" value="ECO:0007669"/>
    <property type="project" value="UniProtKB-KW"/>
</dbReference>
<evidence type="ECO:0000313" key="4">
    <source>
        <dbReference type="EMBL" id="MCV9877518.1"/>
    </source>
</evidence>
<dbReference type="InterPro" id="IPR006961">
    <property type="entry name" value="HrpN/Z"/>
</dbReference>
<dbReference type="AlphaFoldDB" id="A0AA41XTM7"/>
<evidence type="ECO:0000256" key="2">
    <source>
        <dbReference type="ARBA" id="ARBA00022525"/>
    </source>
</evidence>
<dbReference type="Pfam" id="PF04877">
    <property type="entry name" value="Harpin"/>
    <property type="match status" value="1"/>
</dbReference>
<evidence type="ECO:0000256" key="3">
    <source>
        <dbReference type="ARBA" id="ARBA00022978"/>
    </source>
</evidence>
<evidence type="ECO:0000313" key="5">
    <source>
        <dbReference type="Proteomes" id="UP001165569"/>
    </source>
</evidence>
<dbReference type="GO" id="GO:0005576">
    <property type="term" value="C:extracellular region"/>
    <property type="evidence" value="ECO:0007669"/>
    <property type="project" value="UniProtKB-SubCell"/>
</dbReference>
<accession>A0AA41XTM7</accession>
<organism evidence="4 5">
    <name type="scientific">Brenneria izbisi</name>
    <dbReference type="NCBI Taxonomy" id="2939450"/>
    <lineage>
        <taxon>Bacteria</taxon>
        <taxon>Pseudomonadati</taxon>
        <taxon>Pseudomonadota</taxon>
        <taxon>Gammaproteobacteria</taxon>
        <taxon>Enterobacterales</taxon>
        <taxon>Pectobacteriaceae</taxon>
        <taxon>Brenneria</taxon>
    </lineage>
</organism>
<reference evidence="4" key="1">
    <citation type="submission" date="2022-04" db="EMBL/GenBank/DDBJ databases">
        <title>Brenneria sp. isolated from walnut trees in Serbia.</title>
        <authorList>
            <person name="Gasic K."/>
            <person name="Zlatkovic N."/>
            <person name="Kuzmanovic N."/>
        </authorList>
    </citation>
    <scope>NUCLEOTIDE SEQUENCE</scope>
    <source>
        <strain evidence="4">KBI 447</strain>
    </source>
</reference>
<gene>
    <name evidence="4" type="ORF">NC803_01440</name>
</gene>
<evidence type="ECO:0000256" key="1">
    <source>
        <dbReference type="ARBA" id="ARBA00004613"/>
    </source>
</evidence>
<protein>
    <submittedName>
        <fullName evidence="4">Harpin HrpZ family protein</fullName>
    </submittedName>
</protein>
<dbReference type="EMBL" id="JAMPJT010000001">
    <property type="protein sequence ID" value="MCV9877518.1"/>
    <property type="molecule type" value="Genomic_DNA"/>
</dbReference>
<comment type="subcellular location">
    <subcellularLocation>
        <location evidence="1">Secreted</location>
    </subcellularLocation>
</comment>